<comment type="caution">
    <text evidence="1">The sequence shown here is derived from an EMBL/GenBank/DDBJ whole genome shotgun (WGS) entry which is preliminary data.</text>
</comment>
<evidence type="ECO:0000313" key="2">
    <source>
        <dbReference type="Proteomes" id="UP001193081"/>
    </source>
</evidence>
<keyword evidence="2" id="KW-1185">Reference proteome</keyword>
<gene>
    <name evidence="1" type="ORF">EYB53_024835</name>
</gene>
<evidence type="ECO:0000313" key="1">
    <source>
        <dbReference type="EMBL" id="MBP1468958.1"/>
    </source>
</evidence>
<protein>
    <submittedName>
        <fullName evidence="1">Uncharacterized protein</fullName>
    </submittedName>
</protein>
<reference evidence="1 2" key="1">
    <citation type="submission" date="2021-03" db="EMBL/GenBank/DDBJ databases">
        <authorList>
            <person name="Grouzdev D.S."/>
        </authorList>
    </citation>
    <scope>NUCLEOTIDE SEQUENCE [LARGE SCALE GENOMIC DNA]</scope>
    <source>
        <strain evidence="1 2">M50-1</strain>
    </source>
</reference>
<proteinExistence type="predicted"/>
<sequence length="293" mass="32528">MLLVLHATLQHPAILRLIGWCNRRWMFLGSVFLVYAANEEYALTYASPRYYPLMRWSPWIAGVLRQNGRWALMLVVSSTERDFTNPASHRHLTALVEEVERLRRLVGAPQKTFAGILPGVLARTGILTDSPEAEVTLVAIVQAEQQVREATGYAADVPVIILGGRGFIGKRLVERFTSYGRNTYSVDVIDVASNPWPAHLTGQPAILINVTRKTALRAYIPHCWPALIILNEVYPEPEPEELAALTRIGAPVYHLVGVAGTAFPRFPKAYAGAIPCCAAQHHPKLRAVIRRLG</sequence>
<dbReference type="RefSeq" id="WP_135482222.1">
    <property type="nucleotide sequence ID" value="NZ_SIJK02000121.1"/>
</dbReference>
<dbReference type="Proteomes" id="UP001193081">
    <property type="component" value="Unassembled WGS sequence"/>
</dbReference>
<accession>A0ABS4DHQ0</accession>
<dbReference type="EMBL" id="SIJK02000121">
    <property type="protein sequence ID" value="MBP1468958.1"/>
    <property type="molecule type" value="Genomic_DNA"/>
</dbReference>
<name>A0ABS4DHQ0_9CHLR</name>
<organism evidence="1 2">
    <name type="scientific">Candidatus Chloroploca mongolica</name>
    <dbReference type="NCBI Taxonomy" id="2528176"/>
    <lineage>
        <taxon>Bacteria</taxon>
        <taxon>Bacillati</taxon>
        <taxon>Chloroflexota</taxon>
        <taxon>Chloroflexia</taxon>
        <taxon>Chloroflexales</taxon>
        <taxon>Chloroflexineae</taxon>
        <taxon>Oscillochloridaceae</taxon>
        <taxon>Candidatus Chloroploca</taxon>
    </lineage>
</organism>